<comment type="caution">
    <text evidence="8">The sequence shown here is derived from an EMBL/GenBank/DDBJ whole genome shotgun (WGS) entry which is preliminary data.</text>
</comment>
<proteinExistence type="predicted"/>
<dbReference type="CDD" id="cd00266">
    <property type="entry name" value="MADS_SRF_like"/>
    <property type="match status" value="1"/>
</dbReference>
<evidence type="ECO:0000256" key="5">
    <source>
        <dbReference type="ARBA" id="ARBA00023242"/>
    </source>
</evidence>
<feature type="region of interest" description="Disordered" evidence="6">
    <location>
        <begin position="485"/>
        <end position="505"/>
    </location>
</feature>
<dbReference type="PROSITE" id="PS50066">
    <property type="entry name" value="MADS_BOX_2"/>
    <property type="match status" value="1"/>
</dbReference>
<dbReference type="GO" id="GO:0045944">
    <property type="term" value="P:positive regulation of transcription by RNA polymerase II"/>
    <property type="evidence" value="ECO:0007669"/>
    <property type="project" value="InterPro"/>
</dbReference>
<name>A0A843VNC6_COLES</name>
<dbReference type="GO" id="GO:0000981">
    <property type="term" value="F:DNA-binding transcription factor activity, RNA polymerase II-specific"/>
    <property type="evidence" value="ECO:0007669"/>
    <property type="project" value="InterPro"/>
</dbReference>
<keyword evidence="3" id="KW-0238">DNA-binding</keyword>
<evidence type="ECO:0000256" key="1">
    <source>
        <dbReference type="ARBA" id="ARBA00004123"/>
    </source>
</evidence>
<evidence type="ECO:0000256" key="2">
    <source>
        <dbReference type="ARBA" id="ARBA00023015"/>
    </source>
</evidence>
<dbReference type="Proteomes" id="UP000652761">
    <property type="component" value="Unassembled WGS sequence"/>
</dbReference>
<dbReference type="Gene3D" id="3.40.1810.10">
    <property type="entry name" value="Transcription factor, MADS-box"/>
    <property type="match status" value="1"/>
</dbReference>
<organism evidence="8 9">
    <name type="scientific">Colocasia esculenta</name>
    <name type="common">Wild taro</name>
    <name type="synonym">Arum esculentum</name>
    <dbReference type="NCBI Taxonomy" id="4460"/>
    <lineage>
        <taxon>Eukaryota</taxon>
        <taxon>Viridiplantae</taxon>
        <taxon>Streptophyta</taxon>
        <taxon>Embryophyta</taxon>
        <taxon>Tracheophyta</taxon>
        <taxon>Spermatophyta</taxon>
        <taxon>Magnoliopsida</taxon>
        <taxon>Liliopsida</taxon>
        <taxon>Araceae</taxon>
        <taxon>Aroideae</taxon>
        <taxon>Colocasieae</taxon>
        <taxon>Colocasia</taxon>
    </lineage>
</organism>
<reference evidence="8" key="1">
    <citation type="submission" date="2017-07" db="EMBL/GenBank/DDBJ databases">
        <title>Taro Niue Genome Assembly and Annotation.</title>
        <authorList>
            <person name="Atibalentja N."/>
            <person name="Keating K."/>
            <person name="Fields C.J."/>
        </authorList>
    </citation>
    <scope>NUCLEOTIDE SEQUENCE</scope>
    <source>
        <strain evidence="8">Niue_2</strain>
        <tissue evidence="8">Leaf</tissue>
    </source>
</reference>
<dbReference type="PANTHER" id="PTHR11945">
    <property type="entry name" value="MADS BOX PROTEIN"/>
    <property type="match status" value="1"/>
</dbReference>
<dbReference type="InterPro" id="IPR036879">
    <property type="entry name" value="TF_MADSbox_sf"/>
</dbReference>
<dbReference type="InterPro" id="IPR033897">
    <property type="entry name" value="SRF-like_MADS-box"/>
</dbReference>
<dbReference type="EMBL" id="NMUH01001699">
    <property type="protein sequence ID" value="MQL94654.1"/>
    <property type="molecule type" value="Genomic_DNA"/>
</dbReference>
<dbReference type="AlphaFoldDB" id="A0A843VNC6"/>
<dbReference type="SMART" id="SM00432">
    <property type="entry name" value="MADS"/>
    <property type="match status" value="1"/>
</dbReference>
<evidence type="ECO:0000313" key="8">
    <source>
        <dbReference type="EMBL" id="MQL94654.1"/>
    </source>
</evidence>
<sequence length="505" mass="55307">MVRVKTPLKLIEGEKHRNTTFMKRRVVIKKKAMELSKLCDIAVLLVCYGPRGQLETWPEEPQQARRIIDHYRSLRAEECITRHYDIATFFEGHLKKLQADLERKRSSWLEDPQAECLESLAQTLDSKLAAIDERLGHTSVETEVGRGGKEIDQVWWPEAPAEANAAGHGGGLYAPYSGGLPPSDAILDVQPIQSFEDLSWRVKTEKYFNVKKGLQGHAATAAASWIKAPHCLQRSGTPFATGNPPPEPCPLVGGPPLSAKLEVQPVQSSQGLDLSWVMLEEFRRGTAVEGRTAAAGAAGWEAPHDMQRSVEMPHVCPLPTADAFNSLPPIPEQDFSMDMGYLDHDPFFPSPFLCMDFAAHPIDAGAYTSSVSDPLNPTTTVFPLLNSNACGGPFPDWNMSSFDQPLNAGHGLSLCNLPTRDPVSAACNQMYHQNELYGADQFFHGGHTTASTSLQAETIWPPSVLQDLPTAAGCSTSHSVRAAALGRDDSSKFMPTPRAKNPYDQ</sequence>
<dbReference type="PANTHER" id="PTHR11945:SF629">
    <property type="entry name" value="OS02G0164450 PROTEIN"/>
    <property type="match status" value="1"/>
</dbReference>
<gene>
    <name evidence="8" type="ORF">Taro_027312</name>
</gene>
<dbReference type="OrthoDB" id="691496at2759"/>
<keyword evidence="5" id="KW-0539">Nucleus</keyword>
<evidence type="ECO:0000256" key="6">
    <source>
        <dbReference type="SAM" id="MobiDB-lite"/>
    </source>
</evidence>
<dbReference type="Pfam" id="PF00319">
    <property type="entry name" value="SRF-TF"/>
    <property type="match status" value="1"/>
</dbReference>
<dbReference type="InterPro" id="IPR002100">
    <property type="entry name" value="TF_MADSbox"/>
</dbReference>
<evidence type="ECO:0000256" key="4">
    <source>
        <dbReference type="ARBA" id="ARBA00023163"/>
    </source>
</evidence>
<protein>
    <recommendedName>
        <fullName evidence="7">MADS-box domain-containing protein</fullName>
    </recommendedName>
</protein>
<comment type="subcellular location">
    <subcellularLocation>
        <location evidence="1">Nucleus</location>
    </subcellularLocation>
</comment>
<feature type="domain" description="MADS-box" evidence="7">
    <location>
        <begin position="1"/>
        <end position="61"/>
    </location>
</feature>
<keyword evidence="9" id="KW-1185">Reference proteome</keyword>
<evidence type="ECO:0000313" key="9">
    <source>
        <dbReference type="Proteomes" id="UP000652761"/>
    </source>
</evidence>
<dbReference type="GO" id="GO:0000978">
    <property type="term" value="F:RNA polymerase II cis-regulatory region sequence-specific DNA binding"/>
    <property type="evidence" value="ECO:0007669"/>
    <property type="project" value="TreeGrafter"/>
</dbReference>
<dbReference type="SUPFAM" id="SSF55455">
    <property type="entry name" value="SRF-like"/>
    <property type="match status" value="1"/>
</dbReference>
<keyword evidence="4" id="KW-0804">Transcription</keyword>
<evidence type="ECO:0000259" key="7">
    <source>
        <dbReference type="PROSITE" id="PS50066"/>
    </source>
</evidence>
<dbReference type="GO" id="GO:0005634">
    <property type="term" value="C:nucleus"/>
    <property type="evidence" value="ECO:0007669"/>
    <property type="project" value="UniProtKB-SubCell"/>
</dbReference>
<accession>A0A843VNC6</accession>
<keyword evidence="2" id="KW-0805">Transcription regulation</keyword>
<evidence type="ECO:0000256" key="3">
    <source>
        <dbReference type="ARBA" id="ARBA00023125"/>
    </source>
</evidence>
<dbReference type="GO" id="GO:0046983">
    <property type="term" value="F:protein dimerization activity"/>
    <property type="evidence" value="ECO:0007669"/>
    <property type="project" value="InterPro"/>
</dbReference>
<dbReference type="PRINTS" id="PR00404">
    <property type="entry name" value="MADSDOMAIN"/>
</dbReference>